<evidence type="ECO:0000256" key="6">
    <source>
        <dbReference type="ARBA" id="ARBA00022840"/>
    </source>
</evidence>
<evidence type="ECO:0000313" key="11">
    <source>
        <dbReference type="EMBL" id="QEG39195.1"/>
    </source>
</evidence>
<keyword evidence="3 11" id="KW-0808">Transferase</keyword>
<evidence type="ECO:0000256" key="5">
    <source>
        <dbReference type="ARBA" id="ARBA00022777"/>
    </source>
</evidence>
<evidence type="ECO:0000256" key="7">
    <source>
        <dbReference type="PROSITE-ProRule" id="PRU10141"/>
    </source>
</evidence>
<keyword evidence="9" id="KW-0472">Membrane</keyword>
<feature type="transmembrane region" description="Helical" evidence="9">
    <location>
        <begin position="1634"/>
        <end position="1652"/>
    </location>
</feature>
<dbReference type="GO" id="GO:0005524">
    <property type="term" value="F:ATP binding"/>
    <property type="evidence" value="ECO:0007669"/>
    <property type="project" value="UniProtKB-UniRule"/>
</dbReference>
<dbReference type="RefSeq" id="WP_068138396.1">
    <property type="nucleotide sequence ID" value="NZ_CP042914.1"/>
</dbReference>
<dbReference type="CDD" id="cd14014">
    <property type="entry name" value="STKc_PknB_like"/>
    <property type="match status" value="1"/>
</dbReference>
<dbReference type="InterPro" id="IPR028994">
    <property type="entry name" value="Integrin_alpha_N"/>
</dbReference>
<dbReference type="SUPFAM" id="SSF56112">
    <property type="entry name" value="Protein kinase-like (PK-like)"/>
    <property type="match status" value="1"/>
</dbReference>
<feature type="transmembrane region" description="Helical" evidence="9">
    <location>
        <begin position="1573"/>
        <end position="1592"/>
    </location>
</feature>
<dbReference type="KEGG" id="rul:UC8_11560"/>
<feature type="transmembrane region" description="Helical" evidence="9">
    <location>
        <begin position="1697"/>
        <end position="1717"/>
    </location>
</feature>
<gene>
    <name evidence="11" type="primary">prkC_6</name>
    <name evidence="11" type="ORF">UC8_11560</name>
</gene>
<keyword evidence="6 7" id="KW-0067">ATP-binding</keyword>
<keyword evidence="9" id="KW-1133">Transmembrane helix</keyword>
<dbReference type="PROSITE" id="PS00108">
    <property type="entry name" value="PROTEIN_KINASE_ST"/>
    <property type="match status" value="1"/>
</dbReference>
<dbReference type="InterPro" id="IPR000719">
    <property type="entry name" value="Prot_kinase_dom"/>
</dbReference>
<proteinExistence type="predicted"/>
<dbReference type="EMBL" id="CP042914">
    <property type="protein sequence ID" value="QEG39195.1"/>
    <property type="molecule type" value="Genomic_DNA"/>
</dbReference>
<evidence type="ECO:0000256" key="8">
    <source>
        <dbReference type="SAM" id="MobiDB-lite"/>
    </source>
</evidence>
<dbReference type="InterPro" id="IPR011047">
    <property type="entry name" value="Quinoprotein_ADH-like_sf"/>
</dbReference>
<dbReference type="SUPFAM" id="SSF50998">
    <property type="entry name" value="Quinoprotein alcohol dehydrogenase-like"/>
    <property type="match status" value="1"/>
</dbReference>
<reference evidence="11 12" key="1">
    <citation type="submission" date="2019-08" db="EMBL/GenBank/DDBJ databases">
        <title>Deep-cultivation of Planctomycetes and their phenomic and genomic characterization uncovers novel biology.</title>
        <authorList>
            <person name="Wiegand S."/>
            <person name="Jogler M."/>
            <person name="Boedeker C."/>
            <person name="Pinto D."/>
            <person name="Vollmers J."/>
            <person name="Rivas-Marin E."/>
            <person name="Kohn T."/>
            <person name="Peeters S.H."/>
            <person name="Heuer A."/>
            <person name="Rast P."/>
            <person name="Oberbeckmann S."/>
            <person name="Bunk B."/>
            <person name="Jeske O."/>
            <person name="Meyerdierks A."/>
            <person name="Storesund J.E."/>
            <person name="Kallscheuer N."/>
            <person name="Luecker S."/>
            <person name="Lage O.M."/>
            <person name="Pohl T."/>
            <person name="Merkel B.J."/>
            <person name="Hornburger P."/>
            <person name="Mueller R.-W."/>
            <person name="Bruemmer F."/>
            <person name="Labrenz M."/>
            <person name="Spormann A.M."/>
            <person name="Op den Camp H."/>
            <person name="Overmann J."/>
            <person name="Amann R."/>
            <person name="Jetten M.S.M."/>
            <person name="Mascher T."/>
            <person name="Medema M.H."/>
            <person name="Devos D.P."/>
            <person name="Kaster A.-K."/>
            <person name="Ovreas L."/>
            <person name="Rohde M."/>
            <person name="Galperin M.Y."/>
            <person name="Jogler C."/>
        </authorList>
    </citation>
    <scope>NUCLEOTIDE SEQUENCE [LARGE SCALE GENOMIC DNA]</scope>
    <source>
        <strain evidence="11 12">UC8</strain>
    </source>
</reference>
<dbReference type="InterPro" id="IPR008271">
    <property type="entry name" value="Ser/Thr_kinase_AS"/>
</dbReference>
<protein>
    <recommendedName>
        <fullName evidence="1">non-specific serine/threonine protein kinase</fullName>
        <ecNumber evidence="1">2.7.11.1</ecNumber>
    </recommendedName>
</protein>
<dbReference type="SUPFAM" id="SSF69318">
    <property type="entry name" value="Integrin alpha N-terminal domain"/>
    <property type="match status" value="1"/>
</dbReference>
<keyword evidence="4 7" id="KW-0547">Nucleotide-binding</keyword>
<keyword evidence="5 11" id="KW-0418">Kinase</keyword>
<dbReference type="Gene3D" id="1.10.510.10">
    <property type="entry name" value="Transferase(Phosphotransferase) domain 1"/>
    <property type="match status" value="1"/>
</dbReference>
<dbReference type="GO" id="GO:0004674">
    <property type="term" value="F:protein serine/threonine kinase activity"/>
    <property type="evidence" value="ECO:0007669"/>
    <property type="project" value="UniProtKB-KW"/>
</dbReference>
<evidence type="ECO:0000256" key="2">
    <source>
        <dbReference type="ARBA" id="ARBA00022527"/>
    </source>
</evidence>
<feature type="binding site" evidence="7">
    <location>
        <position position="115"/>
    </location>
    <ligand>
        <name>ATP</name>
        <dbReference type="ChEBI" id="CHEBI:30616"/>
    </ligand>
</feature>
<feature type="transmembrane region" description="Helical" evidence="9">
    <location>
        <begin position="1604"/>
        <end position="1622"/>
    </location>
</feature>
<dbReference type="Proteomes" id="UP000325286">
    <property type="component" value="Chromosome"/>
</dbReference>
<name>A0A5B9QNX7_9BACT</name>
<evidence type="ECO:0000256" key="3">
    <source>
        <dbReference type="ARBA" id="ARBA00022679"/>
    </source>
</evidence>
<dbReference type="InterPro" id="IPR017441">
    <property type="entry name" value="Protein_kinase_ATP_BS"/>
</dbReference>
<keyword evidence="2" id="KW-0723">Serine/threonine-protein kinase</keyword>
<keyword evidence="9" id="KW-0812">Transmembrane</keyword>
<evidence type="ECO:0000313" key="12">
    <source>
        <dbReference type="Proteomes" id="UP000325286"/>
    </source>
</evidence>
<feature type="transmembrane region" description="Helical" evidence="9">
    <location>
        <begin position="1659"/>
        <end position="1677"/>
    </location>
</feature>
<dbReference type="PANTHER" id="PTHR43289:SF34">
    <property type="entry name" value="SERINE_THREONINE-PROTEIN KINASE YBDM-RELATED"/>
    <property type="match status" value="1"/>
</dbReference>
<evidence type="ECO:0000259" key="10">
    <source>
        <dbReference type="PROSITE" id="PS50011"/>
    </source>
</evidence>
<dbReference type="Pfam" id="PF00069">
    <property type="entry name" value="Pkinase"/>
    <property type="match status" value="1"/>
</dbReference>
<dbReference type="SMART" id="SM00220">
    <property type="entry name" value="S_TKc"/>
    <property type="match status" value="1"/>
</dbReference>
<dbReference type="InterPro" id="IPR011009">
    <property type="entry name" value="Kinase-like_dom_sf"/>
</dbReference>
<dbReference type="PANTHER" id="PTHR43289">
    <property type="entry name" value="MITOGEN-ACTIVATED PROTEIN KINASE KINASE KINASE 20-RELATED"/>
    <property type="match status" value="1"/>
</dbReference>
<evidence type="ECO:0000256" key="9">
    <source>
        <dbReference type="SAM" id="Phobius"/>
    </source>
</evidence>
<feature type="region of interest" description="Disordered" evidence="8">
    <location>
        <begin position="545"/>
        <end position="567"/>
    </location>
</feature>
<evidence type="ECO:0000256" key="4">
    <source>
        <dbReference type="ARBA" id="ARBA00022741"/>
    </source>
</evidence>
<dbReference type="FunFam" id="1.10.510.10:FF:000021">
    <property type="entry name" value="Serine/threonine protein kinase"/>
    <property type="match status" value="1"/>
</dbReference>
<dbReference type="PROSITE" id="PS50011">
    <property type="entry name" value="PROTEIN_KINASE_DOM"/>
    <property type="match status" value="1"/>
</dbReference>
<organism evidence="11 12">
    <name type="scientific">Roseimaritima ulvae</name>
    <dbReference type="NCBI Taxonomy" id="980254"/>
    <lineage>
        <taxon>Bacteria</taxon>
        <taxon>Pseudomonadati</taxon>
        <taxon>Planctomycetota</taxon>
        <taxon>Planctomycetia</taxon>
        <taxon>Pirellulales</taxon>
        <taxon>Pirellulaceae</taxon>
        <taxon>Roseimaritima</taxon>
    </lineage>
</organism>
<feature type="domain" description="Protein kinase" evidence="10">
    <location>
        <begin position="86"/>
        <end position="348"/>
    </location>
</feature>
<keyword evidence="12" id="KW-1185">Reference proteome</keyword>
<dbReference type="EC" id="2.7.11.1" evidence="1"/>
<dbReference type="OrthoDB" id="232171at2"/>
<dbReference type="Gene3D" id="3.30.200.20">
    <property type="entry name" value="Phosphorylase Kinase, domain 1"/>
    <property type="match status" value="1"/>
</dbReference>
<evidence type="ECO:0000256" key="1">
    <source>
        <dbReference type="ARBA" id="ARBA00012513"/>
    </source>
</evidence>
<accession>A0A5B9QNX7</accession>
<dbReference type="PROSITE" id="PS00107">
    <property type="entry name" value="PROTEIN_KINASE_ATP"/>
    <property type="match status" value="1"/>
</dbReference>
<sequence>MNPSDENDVELRIAEVVARWMQLPAVRRWDAAVVSELIAQHPELAPGLEECLQGLRRIEAVATLSTGDSDAAVVTSEAELPQIPDFQITGELGRGGMGVVYEARQLSLNRVVALKVLPMGRVDRGAVERFVREANTVAGMQHEGIVPVFAVGVHEGLHWFAMQRIEGMPLSQWFAHRKVASRQQAIEEVVRVGIEAAAALDHAHQRGVIHRDVKPGNLLVDSNHKVWLTDFGLARRDVDVTATATGAMLGTPRYMSPEQISHAQHLIDARTDVYSLGATLYEMATGRPPFATESPLQLLNHIQQDEPPAPRQLDGSIPRPLELVILKCLDKDPDRRYATAGELGEDLRAIRDDRPINAKGLPLWVRMERWGKRHQQPLHTAVSAIVLTVAIMGAAFVLWQQTQQMRQGQVRINTPGGLYVASIHPQQPTAEAKAGGAANQAVLVTTPMQAPMPLAAGNYTVRLEGDGNVSQVSQVSVAAGDTAELQYVDRRPPPPQIDIHGKLARSWSGGALAVLGQEALQVFEPGGVLRFSLPLEALAPEEIDTSVEAETDAGNKPAKPPRDRGDPLSFAFQREQVFQGDFDVSHPGFARIARLVPLSLDLDDDQHPDLLVTAARHAAISAVSSSGTVLWKRRLPMGFEANVPTSRFPFRNMPVEAIVGVQPVADLNGDGTADLLINAAVFDPSGFSRPQLFTLSGRDGRSIAVTDLPTVDMRQAGPWPWPGVLRHNRGFNSSQRRSRYLVGYFDQIRSFGQTHDLHNMQWSGNSASSALYVLPTPQLVGEVAATAIKQSIHFIDVATGEAAGPAIPLSEPICRGPLKVQLADGQWGVVVVTGKPSNSYSVCQLSLCVPHENQPRWTVPQSMNAYELVAGAAESSFPLVVDLDQDGESEVITTTNADAPFASSVLECFEATTGKRLWVSPQLIAFAKLADKAVAVGDVDQDGIGDLAVLGIAERPAPQGGPRGILLVVDFVSGRTGQRLGFREEAFATAIDGVVEIDEVHFQGTHLSCSIVYNAVNELELSSLSFTIDLSSHRPATVARGLTLLPGDDSTIAGPAGRWYRRRSGPYAANADHAVWVPRPYRSFRMPATVLANAWTTAQGQPRVLLQDNGVARVVDPLSGETQWEHQAFEQPSRTHVLPAADGEIELLWEDDQHRAAFHNSLNGRLKFQLESPPNRGIHFLDFDQQAPQRFVYALVDADPTPAQQMSSRVPLGYRLLKIDRQQRTVVWSQPMLSWLDVRRPHLQPSRVLQVDVNQDGMLDVIVAHNNKDEVFVQALNGRDGKRMWGTPLELVPSEQLWPWNIRWPQMELVSSRQGRFLLVVDAVANDDQAVQFKCFDIHNGRLLSTIQQPLRQSLRHSTSAGDLQWRVLTPGSNDGLVGLSMVDKTTGHVFVVLQVNPQGQLAVQHRFPTGNRTMTADVDYDGTLDRISIKGEEVTIYAGTSDQPLTSFTLPDSLIIRRIEQAGNQSYLVGHDGDMHCWIELPSGNIAVETHQGFQALTIHHTEYPRLLPHAEGTLLIGTTPEGPLCIELPWNRQKKEALPAAFAMQRPETDSRYLRPIRALGPYRYKSLADVLWLGVLTFLALWLPVVYGVRAIWRRQWSLRALLLAPLLTMLAIYGWRALATLHRGQIGTNVLLGTLVTAAIWSVGYLIVHKHWRPLAMVTAVSALLATLLMFATEQSMVARSPGLIGYWTLPNWLAAVLTTASFLLGIVGVLALRQDMQNRRRKLRWLR</sequence>